<dbReference type="Proteomes" id="UP000031670">
    <property type="component" value="Unassembled WGS sequence"/>
</dbReference>
<reference evidence="1 2" key="2">
    <citation type="submission" date="2015-01" db="EMBL/GenBank/DDBJ databases">
        <authorList>
            <consortium name="NBRP consortium"/>
            <person name="Sawabe T."/>
            <person name="Meirelles P."/>
            <person name="Feng G."/>
            <person name="Sayaka M."/>
            <person name="Hattori M."/>
            <person name="Ohkuma M."/>
        </authorList>
    </citation>
    <scope>NUCLEOTIDE SEQUENCE [LARGE SCALE GENOMIC DNA]</scope>
    <source>
        <strain evidence="1 2">JCM19232</strain>
    </source>
</reference>
<comment type="caution">
    <text evidence="1">The sequence shown here is derived from an EMBL/GenBank/DDBJ whole genome shotgun (WGS) entry which is preliminary data.</text>
</comment>
<sequence length="799" mass="92511">MLRLIINNLKSKRIGFDELKAEELEEVLEYTATYSDALLKQRLVNHFTHIYDYSTDTPYWLRKATNVRWEVCFNKKENGAVIVINWGEVKLDDGLSLASQKHIPLLNSLKNWLLATTDPLKNGGKLLKNNTARAYFNSTLTLIDAILLRSEQLKLSEYHLSAITADFWLELLKEMVEQTPNGGVYNYTVIIKNLLLKKIKLVSDEEAFLFADSFPFIKRKIPETDKTLGLTYVERIKSCYWLQSIGYYSKVSNFERKQGVGTKLYPYLFKGRVISKDSKIRVPQYEELWLSEKKRETEYRSVSYVEDKYKRGSNESISMFINLIKHINVNIKKDNASSPFHEATKYLSVPTIEELKSTPQAGRTRTLHPDLIFRLTKGAFEYILEYQDDICNSILHILAQAINKSTEIKNNSLYLETKTIANEPTLSEGQFHSERSYFIHFEALDTIDSKTRKKLRVKQSFPFKRLDENKYNPIRNNESLSDLFSVLTGAVQYVLGIVTARRQNELVSLNSDGNLVPNLNPFDKKNKGTEYNLKLNLKKSGSGGEISLNDRIERPITTSIAKVIWKLEKFNQSLIKLGVVQKNNLSLFNNLEISRCTLSKINSGSYNANLDMFCDYFESDIVKYGDEFRRIYVRQHQLRRFFALMFFWQKRFQGLDALRWMLGHTDLNHLWHYISESETGSVLNGVKASVIVNGILDKKEEYVKLKTLDELKAMLAREYSSEMVYIDDLKGTIEGFNEDDTSVPHIDQIRAEDKLTADIEELINRGDIIFEPNFIQIIDEDGDKCETFNLAFQVKCQEE</sequence>
<protein>
    <submittedName>
        <fullName evidence="1">Site-specific recombinase</fullName>
    </submittedName>
</protein>
<evidence type="ECO:0000313" key="2">
    <source>
        <dbReference type="Proteomes" id="UP000031670"/>
    </source>
</evidence>
<name>A0A0B8PBT4_9VIBR</name>
<dbReference type="AlphaFoldDB" id="A0A0B8PBT4"/>
<evidence type="ECO:0000313" key="1">
    <source>
        <dbReference type="EMBL" id="GAM64250.1"/>
    </source>
</evidence>
<organism evidence="1 2">
    <name type="scientific">Vibrio ishigakensis</name>
    <dbReference type="NCBI Taxonomy" id="1481914"/>
    <lineage>
        <taxon>Bacteria</taxon>
        <taxon>Pseudomonadati</taxon>
        <taxon>Pseudomonadota</taxon>
        <taxon>Gammaproteobacteria</taxon>
        <taxon>Vibrionales</taxon>
        <taxon>Vibrionaceae</taxon>
        <taxon>Vibrio</taxon>
    </lineage>
</organism>
<dbReference type="EMBL" id="BBSA01000012">
    <property type="protein sequence ID" value="GAM64250.1"/>
    <property type="molecule type" value="Genomic_DNA"/>
</dbReference>
<reference evidence="1 2" key="1">
    <citation type="submission" date="2015-01" db="EMBL/GenBank/DDBJ databases">
        <title>Vibrio sp. C5 JCM 19232 whole genome shotgun sequence.</title>
        <authorList>
            <person name="Sawabe T."/>
            <person name="Meirelles P."/>
            <person name="Feng G."/>
            <person name="Sayaka M."/>
            <person name="Hattori M."/>
            <person name="Ohkuma M."/>
        </authorList>
    </citation>
    <scope>NUCLEOTIDE SEQUENCE [LARGE SCALE GENOMIC DNA]</scope>
    <source>
        <strain evidence="1 2">JCM19232</strain>
    </source>
</reference>
<accession>A0A0B8PBT4</accession>
<gene>
    <name evidence="1" type="ORF">JCM19232_920</name>
</gene>
<proteinExistence type="predicted"/>